<dbReference type="EMBL" id="VFJC01000008">
    <property type="protein sequence ID" value="KAB5571188.1"/>
    <property type="molecule type" value="Genomic_DNA"/>
</dbReference>
<evidence type="ECO:0000313" key="2">
    <source>
        <dbReference type="Proteomes" id="UP000327468"/>
    </source>
</evidence>
<evidence type="ECO:0000313" key="1">
    <source>
        <dbReference type="EMBL" id="KAB5571188.1"/>
    </source>
</evidence>
<protein>
    <submittedName>
        <fullName evidence="1">Uncharacterized protein</fullName>
    </submittedName>
</protein>
<dbReference type="AlphaFoldDB" id="A0A5N5NW87"/>
<organism evidence="1 2">
    <name type="scientific">Pangasianodon hypophthalmus</name>
    <name type="common">Striped catfish</name>
    <name type="synonym">Helicophagus hypophthalmus</name>
    <dbReference type="NCBI Taxonomy" id="310915"/>
    <lineage>
        <taxon>Eukaryota</taxon>
        <taxon>Metazoa</taxon>
        <taxon>Chordata</taxon>
        <taxon>Craniata</taxon>
        <taxon>Vertebrata</taxon>
        <taxon>Euteleostomi</taxon>
        <taxon>Actinopterygii</taxon>
        <taxon>Neopterygii</taxon>
        <taxon>Teleostei</taxon>
        <taxon>Ostariophysi</taxon>
        <taxon>Siluriformes</taxon>
        <taxon>Pangasiidae</taxon>
        <taxon>Pangasianodon</taxon>
    </lineage>
</organism>
<proteinExistence type="predicted"/>
<dbReference type="Proteomes" id="UP000327468">
    <property type="component" value="Chromosome 7"/>
</dbReference>
<gene>
    <name evidence="1" type="ORF">PHYPO_G00222210</name>
</gene>
<reference evidence="1 2" key="1">
    <citation type="submission" date="2019-06" db="EMBL/GenBank/DDBJ databases">
        <title>A chromosome-scale genome assembly of the striped catfish, Pangasianodon hypophthalmus.</title>
        <authorList>
            <person name="Wen M."/>
            <person name="Zahm M."/>
            <person name="Roques C."/>
            <person name="Cabau C."/>
            <person name="Klopp C."/>
            <person name="Donnadieu C."/>
            <person name="Jouanno E."/>
            <person name="Avarre J.-C."/>
            <person name="Campet M."/>
            <person name="Ha T.T.T."/>
            <person name="Dugue R."/>
            <person name="Lampietro C."/>
            <person name="Louis A."/>
            <person name="Herpin A."/>
            <person name="Echchiki A."/>
            <person name="Berthelot C."/>
            <person name="Parey E."/>
            <person name="Roest-Crollius H."/>
            <person name="Braasch I."/>
            <person name="Postlethwait J."/>
            <person name="Bobe J."/>
            <person name="Montfort J."/>
            <person name="Bouchez O."/>
            <person name="Begum T."/>
            <person name="Schartl M."/>
            <person name="Guiguen Y."/>
        </authorList>
    </citation>
    <scope>NUCLEOTIDE SEQUENCE [LARGE SCALE GENOMIC DNA]</scope>
    <source>
        <strain evidence="1 2">Indonesia</strain>
        <tissue evidence="1">Blood</tissue>
    </source>
</reference>
<comment type="caution">
    <text evidence="1">The sequence shown here is derived from an EMBL/GenBank/DDBJ whole genome shotgun (WGS) entry which is preliminary data.</text>
</comment>
<keyword evidence="2" id="KW-1185">Reference proteome</keyword>
<sequence length="84" mass="9880">MCLFLKWGMQHFLSSNPICGVWVYGTKVLLCRICCYSYYKHDYQWTIRRLSRNVILLKDTSIATNKNFTSVALNWDLIVESVIP</sequence>
<accession>A0A5N5NW87</accession>
<name>A0A5N5NW87_PANHP</name>